<proteinExistence type="predicted"/>
<evidence type="ECO:0000313" key="3">
    <source>
        <dbReference type="EMBL" id="GIE47054.1"/>
    </source>
</evidence>
<keyword evidence="2" id="KW-1133">Transmembrane helix</keyword>
<evidence type="ECO:0000313" key="4">
    <source>
        <dbReference type="Proteomes" id="UP000647172"/>
    </source>
</evidence>
<keyword evidence="4" id="KW-1185">Reference proteome</keyword>
<comment type="caution">
    <text evidence="3">The sequence shown here is derived from an EMBL/GenBank/DDBJ whole genome shotgun (WGS) entry which is preliminary data.</text>
</comment>
<evidence type="ECO:0000256" key="2">
    <source>
        <dbReference type="SAM" id="Phobius"/>
    </source>
</evidence>
<feature type="transmembrane region" description="Helical" evidence="2">
    <location>
        <begin position="90"/>
        <end position="114"/>
    </location>
</feature>
<keyword evidence="2" id="KW-0472">Membrane</keyword>
<dbReference type="EMBL" id="BOMQ01000008">
    <property type="protein sequence ID" value="GIE47054.1"/>
    <property type="molecule type" value="Genomic_DNA"/>
</dbReference>
<organism evidence="3 4">
    <name type="scientific">Actinoplanes nipponensis</name>
    <dbReference type="NCBI Taxonomy" id="135950"/>
    <lineage>
        <taxon>Bacteria</taxon>
        <taxon>Bacillati</taxon>
        <taxon>Actinomycetota</taxon>
        <taxon>Actinomycetes</taxon>
        <taxon>Micromonosporales</taxon>
        <taxon>Micromonosporaceae</taxon>
        <taxon>Actinoplanes</taxon>
    </lineage>
</organism>
<accession>A0A919J9V5</accession>
<keyword evidence="2" id="KW-0812">Transmembrane</keyword>
<sequence length="245" mass="25601">MASKSVRAIGAALPTYVVSTALAVVVNFATDSWRSLLPWLIVAVLVIASAAIAAATAAPQPDRTPPPLPAGYYRPHAPPPRPRSSGSGRAVIAVVVVTVLIVSIFAVRFAFGLITGRETGVDRLVEPVSATNHALTLTVDRVEVTAHFTRVSMSASNGGGDALTLPIYSNCQMTVDRTTTSASTIASQWPQNVPPESTISGVVVFRFVIPGDATKASLAFSTIFGSLSTRGSIVVRNIPLRPDPS</sequence>
<dbReference type="Proteomes" id="UP000647172">
    <property type="component" value="Unassembled WGS sequence"/>
</dbReference>
<feature type="transmembrane region" description="Helical" evidence="2">
    <location>
        <begin position="36"/>
        <end position="58"/>
    </location>
</feature>
<feature type="transmembrane region" description="Helical" evidence="2">
    <location>
        <begin position="6"/>
        <end position="29"/>
    </location>
</feature>
<dbReference type="AlphaFoldDB" id="A0A919J9V5"/>
<protein>
    <submittedName>
        <fullName evidence="3">Uncharacterized protein</fullName>
    </submittedName>
</protein>
<evidence type="ECO:0000256" key="1">
    <source>
        <dbReference type="SAM" id="MobiDB-lite"/>
    </source>
</evidence>
<gene>
    <name evidence="3" type="ORF">Ani05nite_05880</name>
</gene>
<name>A0A919J9V5_9ACTN</name>
<reference evidence="3" key="1">
    <citation type="submission" date="2021-01" db="EMBL/GenBank/DDBJ databases">
        <title>Whole genome shotgun sequence of Actinoplanes nipponensis NBRC 14063.</title>
        <authorList>
            <person name="Komaki H."/>
            <person name="Tamura T."/>
        </authorList>
    </citation>
    <scope>NUCLEOTIDE SEQUENCE</scope>
    <source>
        <strain evidence="3">NBRC 14063</strain>
    </source>
</reference>
<feature type="region of interest" description="Disordered" evidence="1">
    <location>
        <begin position="58"/>
        <end position="87"/>
    </location>
</feature>